<reference evidence="3" key="1">
    <citation type="submission" date="2016-10" db="EMBL/GenBank/DDBJ databases">
        <authorList>
            <person name="Varghese N."/>
            <person name="Submissions S."/>
        </authorList>
    </citation>
    <scope>NUCLEOTIDE SEQUENCE [LARGE SCALE GENOMIC DNA]</scope>
    <source>
        <strain evidence="3">DSM 46136</strain>
    </source>
</reference>
<evidence type="ECO:0000313" key="3">
    <source>
        <dbReference type="Proteomes" id="UP000199546"/>
    </source>
</evidence>
<sequence length="546" mass="58429">MEDTDDVPSRPRVLARWLLALVVCTAFFSSAALVGLSAAVRVEEAGQRRADLSGLEFPASAVQAPSAPSGTASSLVLFDDTGEYQQMSQLYGMLAAALGSHFGTPQVHGVSTYAPGEMGAHRGVVYLGTNADQVLPPAFVADVRNGGTPVLWLGANLDELTGLEAQGISWTPADPRPALRVAYEGAELSRPSDAGAPAGITVTDPTRVQVLADTVHDDGSRTPWAVRSGALTYVAEVALDPAGESGDRYLAVCDLFIDLLRPDAPVRHRALLRLEDVNPLSDPEELRRTADALNRAGVPYSFALYPVAVDGLDVEPRRTVRLVERPDVVEAVAHMIQRGGTMVLHGYTHQLGGQRNPDTGGSGADFEFFQVQRAPDGALVYQGPVPGDSPAWATERLRSAITEVTRTGLPRPQVFEFPHYAASAASYEAAAQLFAARYDRPYYLSGGWSAGPMNDFLFAQYAPYVVRDGYGSTVIPENLGFVQGPPIPAVGVGSLQAIVDGARQNLVVRDGVASFFYHPYLGTEGLHWIVDRLQDLGYEFVSPGEL</sequence>
<dbReference type="GO" id="GO:0005975">
    <property type="term" value="P:carbohydrate metabolic process"/>
    <property type="evidence" value="ECO:0007669"/>
    <property type="project" value="InterPro"/>
</dbReference>
<gene>
    <name evidence="2" type="ORF">SAMN05660657_01854</name>
</gene>
<name>A0A1I6ZED0_9ACTN</name>
<evidence type="ECO:0000313" key="2">
    <source>
        <dbReference type="EMBL" id="SFT61043.1"/>
    </source>
</evidence>
<dbReference type="Gene3D" id="3.20.20.370">
    <property type="entry name" value="Glycoside hydrolase/deacetylase"/>
    <property type="match status" value="1"/>
</dbReference>
<dbReference type="EMBL" id="FPBA01000005">
    <property type="protein sequence ID" value="SFT61043.1"/>
    <property type="molecule type" value="Genomic_DNA"/>
</dbReference>
<keyword evidence="3" id="KW-1185">Reference proteome</keyword>
<dbReference type="SUPFAM" id="SSF88713">
    <property type="entry name" value="Glycoside hydrolase/deacetylase"/>
    <property type="match status" value="1"/>
</dbReference>
<proteinExistence type="predicted"/>
<accession>A0A1I6ZED0</accession>
<keyword evidence="1" id="KW-0812">Transmembrane</keyword>
<organism evidence="2 3">
    <name type="scientific">Geodermatophilus amargosae</name>
    <dbReference type="NCBI Taxonomy" id="1296565"/>
    <lineage>
        <taxon>Bacteria</taxon>
        <taxon>Bacillati</taxon>
        <taxon>Actinomycetota</taxon>
        <taxon>Actinomycetes</taxon>
        <taxon>Geodermatophilales</taxon>
        <taxon>Geodermatophilaceae</taxon>
        <taxon>Geodermatophilus</taxon>
    </lineage>
</organism>
<dbReference type="AlphaFoldDB" id="A0A1I6ZED0"/>
<dbReference type="Proteomes" id="UP000199546">
    <property type="component" value="Unassembled WGS sequence"/>
</dbReference>
<evidence type="ECO:0000256" key="1">
    <source>
        <dbReference type="SAM" id="Phobius"/>
    </source>
</evidence>
<dbReference type="InterPro" id="IPR011330">
    <property type="entry name" value="Glyco_hydro/deAcase_b/a-brl"/>
</dbReference>
<keyword evidence="1" id="KW-0472">Membrane</keyword>
<keyword evidence="1" id="KW-1133">Transmembrane helix</keyword>
<dbReference type="InterPro" id="IPR018763">
    <property type="entry name" value="DUF2334"/>
</dbReference>
<dbReference type="Pfam" id="PF10096">
    <property type="entry name" value="DUF2334"/>
    <property type="match status" value="1"/>
</dbReference>
<feature type="transmembrane region" description="Helical" evidence="1">
    <location>
        <begin position="17"/>
        <end position="40"/>
    </location>
</feature>
<dbReference type="RefSeq" id="WP_139245761.1">
    <property type="nucleotide sequence ID" value="NZ_FPBA01000005.1"/>
</dbReference>
<dbReference type="OrthoDB" id="2339428at2"/>
<dbReference type="STRING" id="1296565.SAMN05660657_01854"/>
<protein>
    <submittedName>
        <fullName evidence="2">Uncharacterized protein YdaL</fullName>
    </submittedName>
</protein>